<sequence>MSGTSVLKFADGGNGSSIVMIGMDDTESTIIWQLADQQRPQGFQNAQQVRFHSSVEPAVQQSCRSPRFARESSHTQCHQEMDIINLHHCNLVFQLNNVRSLSETRYNKSVDGKVITSSSRSVEQHAAMRPSPVHYRSNDSIPSSSLAVGKLAKTAANNHMLRVSNKLARPMEMVFSGSKRFDVRDVPANGPSSNRGSQDLLNRTADTTSNGTAHTTHIPTTQAHSYQLNGRQSPYAPGSSISTNERIRREVVGLPPRYPTQSPSMASSVVSISSVTSPDTGDEEKLTRDTETSEKLRSGVEEEAPNEEELWAGPGEAMALDDELAVANLADIDQSPAESMNPPLRSILLTIEDPTFATLAALSNAGLLEDETAPDSPDISCSSPSSVEPLPPPPANITSKTGSPHSPGTPTHASNSSSSDTKDRDFLIDDEIADQPGLVFGSTQRQNDEPSLLDRSRTINLTRNFLKNYMSKIFPPNSFTTNQQLYLIVMPLLQFEQRIAQDSAASTAQRSSHGNFGVDCPRRRDTGLSGQSPKNGGKKNYTRYTIQTWGWRIDVCPRSVRAGIRLTGLIHLLEMESEEKDLKIKKLEEAMRAINEARPPPPQRPADSPKFVNISTQTDRLFFRLEQSVGVSSHGHLVSDWLSAARSSKTVLCRSGAGKVTTKWRLRTS</sequence>
<feature type="compositionally biased region" description="Acidic residues" evidence="2">
    <location>
        <begin position="301"/>
        <end position="310"/>
    </location>
</feature>
<feature type="region of interest" description="Disordered" evidence="2">
    <location>
        <begin position="182"/>
        <end position="311"/>
    </location>
</feature>
<evidence type="ECO:0000256" key="1">
    <source>
        <dbReference type="SAM" id="Coils"/>
    </source>
</evidence>
<feature type="compositionally biased region" description="Polar residues" evidence="2">
    <location>
        <begin position="190"/>
        <end position="232"/>
    </location>
</feature>
<feature type="compositionally biased region" description="Polar residues" evidence="2">
    <location>
        <begin position="504"/>
        <end position="514"/>
    </location>
</feature>
<feature type="compositionally biased region" description="Polar residues" evidence="2">
    <location>
        <begin position="396"/>
        <end position="419"/>
    </location>
</feature>
<name>A0A6H5G4Q9_9HEMI</name>
<feature type="compositionally biased region" description="Low complexity" evidence="2">
    <location>
        <begin position="262"/>
        <end position="277"/>
    </location>
</feature>
<keyword evidence="1" id="KW-0175">Coiled coil</keyword>
<keyword evidence="4" id="KW-1185">Reference proteome</keyword>
<dbReference type="AlphaFoldDB" id="A0A6H5G4Q9"/>
<proteinExistence type="predicted"/>
<protein>
    <submittedName>
        <fullName evidence="3">Uncharacterized protein</fullName>
    </submittedName>
</protein>
<feature type="region of interest" description="Disordered" evidence="2">
    <location>
        <begin position="435"/>
        <end position="455"/>
    </location>
</feature>
<evidence type="ECO:0000313" key="4">
    <source>
        <dbReference type="Proteomes" id="UP000479000"/>
    </source>
</evidence>
<gene>
    <name evidence="3" type="ORF">NTEN_LOCUS3815</name>
</gene>
<feature type="coiled-coil region" evidence="1">
    <location>
        <begin position="570"/>
        <end position="597"/>
    </location>
</feature>
<dbReference type="EMBL" id="CADCXU010005878">
    <property type="protein sequence ID" value="CAA9997521.1"/>
    <property type="molecule type" value="Genomic_DNA"/>
</dbReference>
<feature type="region of interest" description="Disordered" evidence="2">
    <location>
        <begin position="369"/>
        <end position="423"/>
    </location>
</feature>
<feature type="compositionally biased region" description="Basic and acidic residues" evidence="2">
    <location>
        <begin position="283"/>
        <end position="300"/>
    </location>
</feature>
<evidence type="ECO:0000256" key="2">
    <source>
        <dbReference type="SAM" id="MobiDB-lite"/>
    </source>
</evidence>
<feature type="region of interest" description="Disordered" evidence="2">
    <location>
        <begin position="504"/>
        <end position="539"/>
    </location>
</feature>
<accession>A0A6H5G4Q9</accession>
<feature type="region of interest" description="Disordered" evidence="2">
    <location>
        <begin position="117"/>
        <end position="140"/>
    </location>
</feature>
<dbReference type="OrthoDB" id="10046062at2759"/>
<feature type="compositionally biased region" description="Basic and acidic residues" evidence="2">
    <location>
        <begin position="446"/>
        <end position="455"/>
    </location>
</feature>
<reference evidence="3 4" key="1">
    <citation type="submission" date="2020-02" db="EMBL/GenBank/DDBJ databases">
        <authorList>
            <person name="Ferguson B K."/>
        </authorList>
    </citation>
    <scope>NUCLEOTIDE SEQUENCE [LARGE SCALE GENOMIC DNA]</scope>
</reference>
<dbReference type="Proteomes" id="UP000479000">
    <property type="component" value="Unassembled WGS sequence"/>
</dbReference>
<evidence type="ECO:0000313" key="3">
    <source>
        <dbReference type="EMBL" id="CAA9997521.1"/>
    </source>
</evidence>
<organism evidence="3 4">
    <name type="scientific">Nesidiocoris tenuis</name>
    <dbReference type="NCBI Taxonomy" id="355587"/>
    <lineage>
        <taxon>Eukaryota</taxon>
        <taxon>Metazoa</taxon>
        <taxon>Ecdysozoa</taxon>
        <taxon>Arthropoda</taxon>
        <taxon>Hexapoda</taxon>
        <taxon>Insecta</taxon>
        <taxon>Pterygota</taxon>
        <taxon>Neoptera</taxon>
        <taxon>Paraneoptera</taxon>
        <taxon>Hemiptera</taxon>
        <taxon>Heteroptera</taxon>
        <taxon>Panheteroptera</taxon>
        <taxon>Cimicomorpha</taxon>
        <taxon>Miridae</taxon>
        <taxon>Dicyphina</taxon>
        <taxon>Nesidiocoris</taxon>
    </lineage>
</organism>
<feature type="compositionally biased region" description="Low complexity" evidence="2">
    <location>
        <begin position="374"/>
        <end position="388"/>
    </location>
</feature>